<comment type="caution">
    <text evidence="1">The sequence shown here is derived from an EMBL/GenBank/DDBJ whole genome shotgun (WGS) entry which is preliminary data.</text>
</comment>
<evidence type="ECO:0000313" key="2">
    <source>
        <dbReference type="Proteomes" id="UP001497700"/>
    </source>
</evidence>
<accession>A0ACB9YKC2</accession>
<keyword evidence="2" id="KW-1185">Reference proteome</keyword>
<name>A0ACB9YKC2_9PEZI</name>
<protein>
    <submittedName>
        <fullName evidence="1">Uncharacterized protein</fullName>
    </submittedName>
</protein>
<gene>
    <name evidence="1" type="ORF">F4820DRAFT_439852</name>
</gene>
<dbReference type="EMBL" id="MU393636">
    <property type="protein sequence ID" value="KAI4859393.1"/>
    <property type="molecule type" value="Genomic_DNA"/>
</dbReference>
<dbReference type="Proteomes" id="UP001497700">
    <property type="component" value="Unassembled WGS sequence"/>
</dbReference>
<reference evidence="1 2" key="1">
    <citation type="journal article" date="2022" name="New Phytol.">
        <title>Ecological generalism drives hyperdiversity of secondary metabolite gene clusters in xylarialean endophytes.</title>
        <authorList>
            <person name="Franco M.E.E."/>
            <person name="Wisecaver J.H."/>
            <person name="Arnold A.E."/>
            <person name="Ju Y.M."/>
            <person name="Slot J.C."/>
            <person name="Ahrendt S."/>
            <person name="Moore L.P."/>
            <person name="Eastman K.E."/>
            <person name="Scott K."/>
            <person name="Konkel Z."/>
            <person name="Mondo S.J."/>
            <person name="Kuo A."/>
            <person name="Hayes R.D."/>
            <person name="Haridas S."/>
            <person name="Andreopoulos B."/>
            <person name="Riley R."/>
            <person name="LaButti K."/>
            <person name="Pangilinan J."/>
            <person name="Lipzen A."/>
            <person name="Amirebrahimi M."/>
            <person name="Yan J."/>
            <person name="Adam C."/>
            <person name="Keymanesh K."/>
            <person name="Ng V."/>
            <person name="Louie K."/>
            <person name="Northen T."/>
            <person name="Drula E."/>
            <person name="Henrissat B."/>
            <person name="Hsieh H.M."/>
            <person name="Youens-Clark K."/>
            <person name="Lutzoni F."/>
            <person name="Miadlikowska J."/>
            <person name="Eastwood D.C."/>
            <person name="Hamelin R.C."/>
            <person name="Grigoriev I.V."/>
            <person name="U'Ren J.M."/>
        </authorList>
    </citation>
    <scope>NUCLEOTIDE SEQUENCE [LARGE SCALE GENOMIC DNA]</scope>
    <source>
        <strain evidence="1 2">CBS 119005</strain>
    </source>
</reference>
<evidence type="ECO:0000313" key="1">
    <source>
        <dbReference type="EMBL" id="KAI4859393.1"/>
    </source>
</evidence>
<proteinExistence type="predicted"/>
<organism evidence="1 2">
    <name type="scientific">Hypoxylon rubiginosum</name>
    <dbReference type="NCBI Taxonomy" id="110542"/>
    <lineage>
        <taxon>Eukaryota</taxon>
        <taxon>Fungi</taxon>
        <taxon>Dikarya</taxon>
        <taxon>Ascomycota</taxon>
        <taxon>Pezizomycotina</taxon>
        <taxon>Sordariomycetes</taxon>
        <taxon>Xylariomycetidae</taxon>
        <taxon>Xylariales</taxon>
        <taxon>Hypoxylaceae</taxon>
        <taxon>Hypoxylon</taxon>
    </lineage>
</organism>
<sequence>MRLFSKLKGSLPGKSKKKPAGGPKAGNGEETPFTRATPAPLPAQPTASDVASSPPSHGIDPWTRAYEILKNREPGLTVDYKKHLASLRTDTAASADLSTPLSVESIVKQLLEDREKKQWRVSLLGKDTKIREQTERLAKFLLWSDPIVKSAVSAQPYAALAWSGVSLLLPLLTSGSTQNLAMLKGFNSIGDVQVYWHISEETYLQSLHKQDYQDLVEPLAKLYSYVIEYQARVICHLSRAQLSRAWQDVTGWNDWVGLAGEVTDLSKGCSDCIPPLREQELRRNRDSQLQEMQESRTILDKIRHILKEGRKQTQRIYEDQWERNLLRDLASDYEGYKNFNPQRVAGTCEWFFDDDRFRRWRDSRISSLLWVSAGPGCGKSVLSRALIDEERLSTNVTTSTVCHLFFKDGDERRMDSTNALCAILHQLFTQDPTGSLMEHALPSFKNKSEKLMVSFSELWRILENCARSSNTGEIVCILDALDECNKDSRRQLINQLKEFYTKQDQSRSHPSKLKFLITSRPYDDLEASFRKFSGTTTYMRFDGDDRSDQIGREINLVIDARMHDIGGDLADEDRRTISERLKCMENRTYLWLHLTFDIIEQSPSEYSRRSDMETLLSDLPSQVSEAYEKILSRSKDSLQADMLLQIVLAAAEPLTLDEANVALTSALERQWHTSFVEFAKKKWHPKSFQTVVKNLCGLLINVYDSKLFLLHQTAREFLTAEPDPQYKWKGRFNMRQSHGTLSLSCLNYLSLSDIATAVQDNSIDDQQYPFISYATANWLFHYTESKILLDLEACHNFLSDLSETSKKAPRSQELNRFKDSQTKIAIIGNGVDTTSSTVKTNNYVGGISYAGADGRIWPWYVGSDPYGTHAVSLIQKAVDWAINQKVDIISISRNTNTDDNRLREAIRKAVNAAANSQTSPILVFCPAADEGMEEGMMFPAGYENTIRVAANNMCGHLRPTSQNGVDILVPGEDIEAGAPLYMKRYVSESMSSVAPALAAGIASLVLLLLRIYNDDQAALKEFLQKHKIMQVFARMGSGQGGIQLSQLFGDFCGDDDIASRWATANFA</sequence>